<dbReference type="EMBL" id="JAUIZM010000005">
    <property type="protein sequence ID" value="KAK1382125.1"/>
    <property type="molecule type" value="Genomic_DNA"/>
</dbReference>
<feature type="compositionally biased region" description="Polar residues" evidence="1">
    <location>
        <begin position="9"/>
        <end position="28"/>
    </location>
</feature>
<comment type="caution">
    <text evidence="2">The sequence shown here is derived from an EMBL/GenBank/DDBJ whole genome shotgun (WGS) entry which is preliminary data.</text>
</comment>
<evidence type="ECO:0000256" key="1">
    <source>
        <dbReference type="SAM" id="MobiDB-lite"/>
    </source>
</evidence>
<evidence type="ECO:0000313" key="2">
    <source>
        <dbReference type="EMBL" id="KAK1382125.1"/>
    </source>
</evidence>
<reference evidence="2" key="2">
    <citation type="submission" date="2023-05" db="EMBL/GenBank/DDBJ databases">
        <authorList>
            <person name="Schelkunov M.I."/>
        </authorList>
    </citation>
    <scope>NUCLEOTIDE SEQUENCE</scope>
    <source>
        <strain evidence="2">Hsosn_3</strain>
        <tissue evidence="2">Leaf</tissue>
    </source>
</reference>
<name>A0AAD8MMJ7_9APIA</name>
<gene>
    <name evidence="2" type="ORF">POM88_019860</name>
</gene>
<feature type="region of interest" description="Disordered" evidence="1">
    <location>
        <begin position="1"/>
        <end position="28"/>
    </location>
</feature>
<protein>
    <submittedName>
        <fullName evidence="2">Uncharacterized protein</fullName>
    </submittedName>
</protein>
<organism evidence="2 3">
    <name type="scientific">Heracleum sosnowskyi</name>
    <dbReference type="NCBI Taxonomy" id="360622"/>
    <lineage>
        <taxon>Eukaryota</taxon>
        <taxon>Viridiplantae</taxon>
        <taxon>Streptophyta</taxon>
        <taxon>Embryophyta</taxon>
        <taxon>Tracheophyta</taxon>
        <taxon>Spermatophyta</taxon>
        <taxon>Magnoliopsida</taxon>
        <taxon>eudicotyledons</taxon>
        <taxon>Gunneridae</taxon>
        <taxon>Pentapetalae</taxon>
        <taxon>asterids</taxon>
        <taxon>campanulids</taxon>
        <taxon>Apiales</taxon>
        <taxon>Apiaceae</taxon>
        <taxon>Apioideae</taxon>
        <taxon>apioid superclade</taxon>
        <taxon>Tordylieae</taxon>
        <taxon>Tordyliinae</taxon>
        <taxon>Heracleum</taxon>
    </lineage>
</organism>
<reference evidence="2" key="1">
    <citation type="submission" date="2023-02" db="EMBL/GenBank/DDBJ databases">
        <title>Genome of toxic invasive species Heracleum sosnowskyi carries increased number of genes despite the absence of recent whole-genome duplications.</title>
        <authorList>
            <person name="Schelkunov M."/>
            <person name="Shtratnikova V."/>
            <person name="Makarenko M."/>
            <person name="Klepikova A."/>
            <person name="Omelchenko D."/>
            <person name="Novikova G."/>
            <person name="Obukhova E."/>
            <person name="Bogdanov V."/>
            <person name="Penin A."/>
            <person name="Logacheva M."/>
        </authorList>
    </citation>
    <scope>NUCLEOTIDE SEQUENCE</scope>
    <source>
        <strain evidence="2">Hsosn_3</strain>
        <tissue evidence="2">Leaf</tissue>
    </source>
</reference>
<dbReference type="Proteomes" id="UP001237642">
    <property type="component" value="Unassembled WGS sequence"/>
</dbReference>
<accession>A0AAD8MMJ7</accession>
<proteinExistence type="predicted"/>
<dbReference type="AlphaFoldDB" id="A0AAD8MMJ7"/>
<evidence type="ECO:0000313" key="3">
    <source>
        <dbReference type="Proteomes" id="UP001237642"/>
    </source>
</evidence>
<keyword evidence="3" id="KW-1185">Reference proteome</keyword>
<sequence length="174" mass="17676">MLVLGSEVLNETSRQKQTATSISSRPSMNLQHGVPSGLSVLLMGMTGMPSTFAHTIFIVTLFFGQISGTEVGGVSSPGIGGSIFGLGGENAGIGGSVFGLGGDNSGIGGAVFGLGGDNPEIGGAVFGIGGGKGKGGSCPLTWMLKKKIMLQHRKAGARHFLLHNIVYTQTDLEL</sequence>